<protein>
    <submittedName>
        <fullName evidence="3">PlxyGVORF15-like protein</fullName>
    </submittedName>
</protein>
<name>A0AAE6D0H6_9BBAC</name>
<keyword evidence="1" id="KW-0863">Zinc-finger</keyword>
<proteinExistence type="predicted"/>
<feature type="domain" description="RING-type" evidence="2">
    <location>
        <begin position="166"/>
        <end position="202"/>
    </location>
</feature>
<keyword evidence="1" id="KW-0479">Metal-binding</keyword>
<dbReference type="PROSITE" id="PS50089">
    <property type="entry name" value="ZF_RING_2"/>
    <property type="match status" value="1"/>
</dbReference>
<evidence type="ECO:0000259" key="2">
    <source>
        <dbReference type="PROSITE" id="PS50089"/>
    </source>
</evidence>
<evidence type="ECO:0000313" key="4">
    <source>
        <dbReference type="Proteomes" id="UP000831479"/>
    </source>
</evidence>
<reference evidence="3" key="1">
    <citation type="journal article" date="2019" name="Genomics">
        <title>Genome sequence analysis and organization of the Hyphantria cunea granulovirus (HycuGV-Hc1) from Turkey.</title>
        <authorList>
            <person name="Gencer D."/>
            <person name="Bayramoglu Z."/>
            <person name="Nalcacioglu R."/>
            <person name="Demirbag Z."/>
            <person name="Demir I."/>
        </authorList>
    </citation>
    <scope>NUCLEOTIDE SEQUENCE</scope>
    <source>
        <strain evidence="3">Hc1</strain>
    </source>
</reference>
<keyword evidence="1" id="KW-0862">Zinc</keyword>
<dbReference type="Proteomes" id="UP000831479">
    <property type="component" value="Segment"/>
</dbReference>
<evidence type="ECO:0000256" key="1">
    <source>
        <dbReference type="PROSITE-ProRule" id="PRU00175"/>
    </source>
</evidence>
<sequence length="230" mass="26774">MQTIHEFVTAPPEGNMVIRKEYEAMYGNEVDLNILAYPIAIAAFMKLRGLTKVLIGLQEPHNNYFFIFDTVVWHLQIKIYQYALTLKSLGETWVDVNYIKRPLTQSQITRQMVSVNIKCGSELLLCKDLVRETLDEVSQLVWLIEQKKRDIKLLYKLSTHQLDELCVVCHDFGDLQTECTHKYCYECFAKLKSLKNECPVCRSVKKFNMTPNIDVNLMLIREFQATKIVA</sequence>
<dbReference type="InterPro" id="IPR001841">
    <property type="entry name" value="Znf_RING"/>
</dbReference>
<evidence type="ECO:0000313" key="3">
    <source>
        <dbReference type="EMBL" id="QBQ01564.1"/>
    </source>
</evidence>
<accession>A0AAE6D0H6</accession>
<dbReference type="GO" id="GO:0008270">
    <property type="term" value="F:zinc ion binding"/>
    <property type="evidence" value="ECO:0007669"/>
    <property type="project" value="UniProtKB-KW"/>
</dbReference>
<dbReference type="Gene3D" id="3.30.40.10">
    <property type="entry name" value="Zinc/RING finger domain, C3HC4 (zinc finger)"/>
    <property type="match status" value="1"/>
</dbReference>
<dbReference type="SMART" id="SM00184">
    <property type="entry name" value="RING"/>
    <property type="match status" value="1"/>
</dbReference>
<dbReference type="EMBL" id="MH923363">
    <property type="protein sequence ID" value="QBQ01564.1"/>
    <property type="molecule type" value="Genomic_DNA"/>
</dbReference>
<gene>
    <name evidence="3" type="ORF">HycuGV_00011</name>
</gene>
<dbReference type="InterPro" id="IPR013083">
    <property type="entry name" value="Znf_RING/FYVE/PHD"/>
</dbReference>
<organism evidence="3 4">
    <name type="scientific">Hyphantria cunea granulovirus</name>
    <dbReference type="NCBI Taxonomy" id="307448"/>
    <lineage>
        <taxon>Viruses</taxon>
        <taxon>Viruses incertae sedis</taxon>
        <taxon>Naldaviricetes</taxon>
        <taxon>Lefavirales</taxon>
        <taxon>Baculoviridae</taxon>
        <taxon>Betabaculovirus</taxon>
        <taxon>Betabaculovirus hycuneae</taxon>
    </lineage>
</organism>
<keyword evidence="4" id="KW-1185">Reference proteome</keyword>
<dbReference type="SUPFAM" id="SSF57850">
    <property type="entry name" value="RING/U-box"/>
    <property type="match status" value="1"/>
</dbReference>